<evidence type="ECO:0000313" key="4">
    <source>
        <dbReference type="EMBL" id="CAF2122278.1"/>
    </source>
</evidence>
<dbReference type="Gene3D" id="3.40.50.300">
    <property type="entry name" value="P-loop containing nucleotide triphosphate hydrolases"/>
    <property type="match status" value="1"/>
</dbReference>
<dbReference type="GO" id="GO:0005524">
    <property type="term" value="F:ATP binding"/>
    <property type="evidence" value="ECO:0007669"/>
    <property type="project" value="UniProtKB-KW"/>
</dbReference>
<organism evidence="4">
    <name type="scientific">Brassica napus</name>
    <name type="common">Rape</name>
    <dbReference type="NCBI Taxonomy" id="3708"/>
    <lineage>
        <taxon>Eukaryota</taxon>
        <taxon>Viridiplantae</taxon>
        <taxon>Streptophyta</taxon>
        <taxon>Embryophyta</taxon>
        <taxon>Tracheophyta</taxon>
        <taxon>Spermatophyta</taxon>
        <taxon>Magnoliopsida</taxon>
        <taxon>eudicotyledons</taxon>
        <taxon>Gunneridae</taxon>
        <taxon>Pentapetalae</taxon>
        <taxon>rosids</taxon>
        <taxon>malvids</taxon>
        <taxon>Brassicales</taxon>
        <taxon>Brassicaceae</taxon>
        <taxon>Brassiceae</taxon>
        <taxon>Brassica</taxon>
    </lineage>
</organism>
<dbReference type="GO" id="GO:0016301">
    <property type="term" value="F:kinase activity"/>
    <property type="evidence" value="ECO:0007669"/>
    <property type="project" value="InterPro"/>
</dbReference>
<accession>A0A816VBM5</accession>
<dbReference type="Pfam" id="PF06414">
    <property type="entry name" value="Zeta_toxin"/>
    <property type="match status" value="1"/>
</dbReference>
<reference evidence="4" key="1">
    <citation type="submission" date="2021-01" db="EMBL/GenBank/DDBJ databases">
        <authorList>
            <consortium name="Genoscope - CEA"/>
            <person name="William W."/>
        </authorList>
    </citation>
    <scope>NUCLEOTIDE SEQUENCE</scope>
</reference>
<evidence type="ECO:0000256" key="1">
    <source>
        <dbReference type="ARBA" id="ARBA00022741"/>
    </source>
</evidence>
<dbReference type="InterPro" id="IPR010488">
    <property type="entry name" value="Zeta_toxin_domain"/>
</dbReference>
<dbReference type="AlphaFoldDB" id="A0A816VBM5"/>
<keyword evidence="2" id="KW-0067">ATP-binding</keyword>
<gene>
    <name evidence="4" type="ORF">DARMORV10_A03P17160.1</name>
</gene>
<protein>
    <submittedName>
        <fullName evidence="4">(rape) hypothetical protein</fullName>
    </submittedName>
</protein>
<dbReference type="PANTHER" id="PTHR31153:SF13">
    <property type="entry name" value="P-LOOP CONTAINING NUCLEOSIDE TRIPHOSPHATE HYDROLASES SUPERFAMILY PROTEIN"/>
    <property type="match status" value="1"/>
</dbReference>
<dbReference type="InterPro" id="IPR044802">
    <property type="entry name" value="NADKc-like"/>
</dbReference>
<feature type="domain" description="Zeta toxin" evidence="3">
    <location>
        <begin position="115"/>
        <end position="161"/>
    </location>
</feature>
<sequence>MRSWRDSLTTLVKSVYILSSFEISMINKIIRKRRLCLPSDFAMGFKERREYPHQIVRVSAGKLYSMPIPRRDSSTLPWQQRGEQRLERVTKYLKVARVWIAYVDDSEVMAPVAHKDRSPPVLLLMGGGMAAGKSTVLKDILKEPFCAGADAVIIEADDRKEPDVIYRESSM</sequence>
<dbReference type="Proteomes" id="UP001295469">
    <property type="component" value="Chromosome A03"/>
</dbReference>
<evidence type="ECO:0000256" key="2">
    <source>
        <dbReference type="ARBA" id="ARBA00022840"/>
    </source>
</evidence>
<dbReference type="InterPro" id="IPR027417">
    <property type="entry name" value="P-loop_NTPase"/>
</dbReference>
<evidence type="ECO:0000259" key="3">
    <source>
        <dbReference type="Pfam" id="PF06414"/>
    </source>
</evidence>
<dbReference type="EMBL" id="HG994357">
    <property type="protein sequence ID" value="CAF2122278.1"/>
    <property type="molecule type" value="Genomic_DNA"/>
</dbReference>
<keyword evidence="1" id="KW-0547">Nucleotide-binding</keyword>
<dbReference type="PANTHER" id="PTHR31153">
    <property type="entry name" value="CALMODULIN CALCIUM-DEPENDENT NAD KINASE"/>
    <property type="match status" value="1"/>
</dbReference>
<name>A0A816VBM5_BRANA</name>
<proteinExistence type="predicted"/>